<accession>A0ABU6RWX1</accession>
<keyword evidence="1" id="KW-0812">Transmembrane</keyword>
<comment type="caution">
    <text evidence="2">The sequence shown here is derived from an EMBL/GenBank/DDBJ whole genome shotgun (WGS) entry which is preliminary data.</text>
</comment>
<gene>
    <name evidence="2" type="ORF">PIB30_098615</name>
</gene>
<keyword evidence="1" id="KW-0472">Membrane</keyword>
<evidence type="ECO:0000313" key="3">
    <source>
        <dbReference type="Proteomes" id="UP001341840"/>
    </source>
</evidence>
<name>A0ABU6RWX1_9FABA</name>
<protein>
    <submittedName>
        <fullName evidence="2">Uncharacterized protein</fullName>
    </submittedName>
</protein>
<keyword evidence="3" id="KW-1185">Reference proteome</keyword>
<reference evidence="2 3" key="1">
    <citation type="journal article" date="2023" name="Plants (Basel)">
        <title>Bridging the Gap: Combining Genomics and Transcriptomics Approaches to Understand Stylosanthes scabra, an Orphan Legume from the Brazilian Caatinga.</title>
        <authorList>
            <person name="Ferreira-Neto J.R.C."/>
            <person name="da Silva M.D."/>
            <person name="Binneck E."/>
            <person name="de Melo N.F."/>
            <person name="da Silva R.H."/>
            <person name="de Melo A.L.T.M."/>
            <person name="Pandolfi V."/>
            <person name="Bustamante F.O."/>
            <person name="Brasileiro-Vidal A.C."/>
            <person name="Benko-Iseppon A.M."/>
        </authorList>
    </citation>
    <scope>NUCLEOTIDE SEQUENCE [LARGE SCALE GENOMIC DNA]</scope>
    <source>
        <tissue evidence="2">Leaves</tissue>
    </source>
</reference>
<dbReference type="EMBL" id="JASCZI010032751">
    <property type="protein sequence ID" value="MED6128507.1"/>
    <property type="molecule type" value="Genomic_DNA"/>
</dbReference>
<feature type="transmembrane region" description="Helical" evidence="1">
    <location>
        <begin position="56"/>
        <end position="75"/>
    </location>
</feature>
<organism evidence="2 3">
    <name type="scientific">Stylosanthes scabra</name>
    <dbReference type="NCBI Taxonomy" id="79078"/>
    <lineage>
        <taxon>Eukaryota</taxon>
        <taxon>Viridiplantae</taxon>
        <taxon>Streptophyta</taxon>
        <taxon>Embryophyta</taxon>
        <taxon>Tracheophyta</taxon>
        <taxon>Spermatophyta</taxon>
        <taxon>Magnoliopsida</taxon>
        <taxon>eudicotyledons</taxon>
        <taxon>Gunneridae</taxon>
        <taxon>Pentapetalae</taxon>
        <taxon>rosids</taxon>
        <taxon>fabids</taxon>
        <taxon>Fabales</taxon>
        <taxon>Fabaceae</taxon>
        <taxon>Papilionoideae</taxon>
        <taxon>50 kb inversion clade</taxon>
        <taxon>dalbergioids sensu lato</taxon>
        <taxon>Dalbergieae</taxon>
        <taxon>Pterocarpus clade</taxon>
        <taxon>Stylosanthes</taxon>
    </lineage>
</organism>
<dbReference type="Proteomes" id="UP001341840">
    <property type="component" value="Unassembled WGS sequence"/>
</dbReference>
<sequence>MEKPQNFEISFPSDGLLRRREFIPDFMEKILIVRSGEGRSYGSNTVEEKLKDVDGLGVMMSFFSGIEALIFVLCFW</sequence>
<keyword evidence="1" id="KW-1133">Transmembrane helix</keyword>
<evidence type="ECO:0000313" key="2">
    <source>
        <dbReference type="EMBL" id="MED6128507.1"/>
    </source>
</evidence>
<proteinExistence type="predicted"/>
<evidence type="ECO:0000256" key="1">
    <source>
        <dbReference type="SAM" id="Phobius"/>
    </source>
</evidence>